<dbReference type="SMART" id="SM00880">
    <property type="entry name" value="CHAD"/>
    <property type="match status" value="1"/>
</dbReference>
<feature type="domain" description="CHAD" evidence="1">
    <location>
        <begin position="19"/>
        <end position="329"/>
    </location>
</feature>
<name>A0ABY8BBK3_9BURK</name>
<accession>A0ABY8BBK3</accession>
<dbReference type="Pfam" id="PF05235">
    <property type="entry name" value="CHAD"/>
    <property type="match status" value="1"/>
</dbReference>
<gene>
    <name evidence="2" type="ORF">PX653_00365</name>
</gene>
<dbReference type="PROSITE" id="PS51708">
    <property type="entry name" value="CHAD"/>
    <property type="match status" value="1"/>
</dbReference>
<reference evidence="2 3" key="1">
    <citation type="submission" date="2023-02" db="EMBL/GenBank/DDBJ databases">
        <title>Gemone sequence of Telluria chitinolytica ACM 3522T.</title>
        <authorList>
            <person name="Frediansyah A."/>
            <person name="Miess H."/>
            <person name="Gross H."/>
        </authorList>
    </citation>
    <scope>NUCLEOTIDE SEQUENCE [LARGE SCALE GENOMIC DNA]</scope>
    <source>
        <strain evidence="2 3">ACM 3522</strain>
    </source>
</reference>
<evidence type="ECO:0000313" key="2">
    <source>
        <dbReference type="EMBL" id="WEF33282.1"/>
    </source>
</evidence>
<evidence type="ECO:0000313" key="3">
    <source>
        <dbReference type="Proteomes" id="UP001216510"/>
    </source>
</evidence>
<dbReference type="PANTHER" id="PTHR39339:SF1">
    <property type="entry name" value="CHAD DOMAIN-CONTAINING PROTEIN"/>
    <property type="match status" value="1"/>
</dbReference>
<sequence length="335" mass="36439">MLTRTDLPVKAEPVRLRRDMTLEDAYRRIGMNCLRQVRANQAGAQHRSVESLHQMRVGLRRLRAALDLFDNLVALPAPLREGLDALAQQLGTTRDWDVLATSTLAGFDAAGPAAAQIAPLQDAARERSARSHTALAAALQAPVHDQLLAEMEDWFEQRRWRDDPAFDAGALERKAARGAIPLLAHAQRRLRKRAKGLDLEGGAPAAPQPEALAEGTVPAEVPAAGADAAHARHRVRIAAKKARYAAEFFQSVLPGRKTKRYIASLSALQDRLGELNDLAVAEGLLAQLGEHPGRNGIAREHISFARGYAAARSAAGVQALRKPIKRLVKYKPVQA</sequence>
<dbReference type="Gene3D" id="1.40.20.10">
    <property type="entry name" value="CHAD domain"/>
    <property type="match status" value="1"/>
</dbReference>
<dbReference type="RefSeq" id="WP_277415990.1">
    <property type="nucleotide sequence ID" value="NZ_CP119083.1"/>
</dbReference>
<dbReference type="Proteomes" id="UP001216510">
    <property type="component" value="Chromosome"/>
</dbReference>
<evidence type="ECO:0000259" key="1">
    <source>
        <dbReference type="PROSITE" id="PS51708"/>
    </source>
</evidence>
<dbReference type="EMBL" id="CP119083">
    <property type="protein sequence ID" value="WEF33282.1"/>
    <property type="molecule type" value="Genomic_DNA"/>
</dbReference>
<dbReference type="InterPro" id="IPR007899">
    <property type="entry name" value="CHAD_dom"/>
</dbReference>
<proteinExistence type="predicted"/>
<dbReference type="InterPro" id="IPR038186">
    <property type="entry name" value="CHAD_dom_sf"/>
</dbReference>
<organism evidence="2 3">
    <name type="scientific">Pseudoduganella chitinolytica</name>
    <dbReference type="NCBI Taxonomy" id="34070"/>
    <lineage>
        <taxon>Bacteria</taxon>
        <taxon>Pseudomonadati</taxon>
        <taxon>Pseudomonadota</taxon>
        <taxon>Betaproteobacteria</taxon>
        <taxon>Burkholderiales</taxon>
        <taxon>Oxalobacteraceae</taxon>
        <taxon>Telluria group</taxon>
        <taxon>Pseudoduganella</taxon>
    </lineage>
</organism>
<keyword evidence="3" id="KW-1185">Reference proteome</keyword>
<dbReference type="PANTHER" id="PTHR39339">
    <property type="entry name" value="SLR1444 PROTEIN"/>
    <property type="match status" value="1"/>
</dbReference>
<protein>
    <submittedName>
        <fullName evidence="2">CHAD domain-containing protein</fullName>
    </submittedName>
</protein>